<dbReference type="Gene3D" id="1.20.1720.10">
    <property type="entry name" value="Multidrug resistance protein D"/>
    <property type="match status" value="1"/>
</dbReference>
<protein>
    <submittedName>
        <fullName evidence="8">MFS transporter</fullName>
    </submittedName>
</protein>
<name>A0A291RJ24_9NOCA</name>
<dbReference type="PROSITE" id="PS50850">
    <property type="entry name" value="MFS"/>
    <property type="match status" value="1"/>
</dbReference>
<dbReference type="PRINTS" id="PR01036">
    <property type="entry name" value="TCRTETB"/>
</dbReference>
<dbReference type="GeneID" id="88358680"/>
<evidence type="ECO:0000313" key="8">
    <source>
        <dbReference type="EMBL" id="ATL67289.1"/>
    </source>
</evidence>
<proteinExistence type="predicted"/>
<dbReference type="Proteomes" id="UP000221961">
    <property type="component" value="Chromosome"/>
</dbReference>
<dbReference type="InterPro" id="IPR020846">
    <property type="entry name" value="MFS_dom"/>
</dbReference>
<evidence type="ECO:0000256" key="6">
    <source>
        <dbReference type="SAM" id="Phobius"/>
    </source>
</evidence>
<evidence type="ECO:0000256" key="5">
    <source>
        <dbReference type="ARBA" id="ARBA00023136"/>
    </source>
</evidence>
<dbReference type="AlphaFoldDB" id="A0A291RJ24"/>
<dbReference type="RefSeq" id="WP_098694435.1">
    <property type="nucleotide sequence ID" value="NZ_CP023778.1"/>
</dbReference>
<dbReference type="GO" id="GO:0005886">
    <property type="term" value="C:plasma membrane"/>
    <property type="evidence" value="ECO:0007669"/>
    <property type="project" value="UniProtKB-SubCell"/>
</dbReference>
<dbReference type="EMBL" id="CP023778">
    <property type="protein sequence ID" value="ATL67289.1"/>
    <property type="molecule type" value="Genomic_DNA"/>
</dbReference>
<evidence type="ECO:0000256" key="2">
    <source>
        <dbReference type="ARBA" id="ARBA00022448"/>
    </source>
</evidence>
<feature type="transmembrane region" description="Helical" evidence="6">
    <location>
        <begin position="268"/>
        <end position="288"/>
    </location>
</feature>
<keyword evidence="3 6" id="KW-0812">Transmembrane</keyword>
<evidence type="ECO:0000259" key="7">
    <source>
        <dbReference type="PROSITE" id="PS50850"/>
    </source>
</evidence>
<feature type="transmembrane region" description="Helical" evidence="6">
    <location>
        <begin position="48"/>
        <end position="68"/>
    </location>
</feature>
<dbReference type="GO" id="GO:0022857">
    <property type="term" value="F:transmembrane transporter activity"/>
    <property type="evidence" value="ECO:0007669"/>
    <property type="project" value="InterPro"/>
</dbReference>
<dbReference type="Gene3D" id="1.20.1250.20">
    <property type="entry name" value="MFS general substrate transporter like domains"/>
    <property type="match status" value="1"/>
</dbReference>
<reference evidence="8 9" key="1">
    <citation type="submission" date="2017-10" db="EMBL/GenBank/DDBJ databases">
        <title>Comparative genomics between pathogenic Norcardia.</title>
        <authorList>
            <person name="Zeng L."/>
        </authorList>
    </citation>
    <scope>NUCLEOTIDE SEQUENCE [LARGE SCALE GENOMIC DNA]</scope>
    <source>
        <strain evidence="8 9">NC_YFY_NT001</strain>
    </source>
</reference>
<feature type="transmembrane region" description="Helical" evidence="6">
    <location>
        <begin position="80"/>
        <end position="103"/>
    </location>
</feature>
<dbReference type="PANTHER" id="PTHR42718">
    <property type="entry name" value="MAJOR FACILITATOR SUPERFAMILY MULTIDRUG TRANSPORTER MFSC"/>
    <property type="match status" value="1"/>
</dbReference>
<dbReference type="InterPro" id="IPR036259">
    <property type="entry name" value="MFS_trans_sf"/>
</dbReference>
<feature type="transmembrane region" description="Helical" evidence="6">
    <location>
        <begin position="426"/>
        <end position="447"/>
    </location>
</feature>
<comment type="subcellular location">
    <subcellularLocation>
        <location evidence="1">Cell membrane</location>
        <topology evidence="1">Multi-pass membrane protein</topology>
    </subcellularLocation>
</comment>
<feature type="transmembrane region" description="Helical" evidence="6">
    <location>
        <begin position="170"/>
        <end position="189"/>
    </location>
</feature>
<dbReference type="KEGG" id="ntp:CRH09_14880"/>
<feature type="transmembrane region" description="Helical" evidence="6">
    <location>
        <begin position="395"/>
        <end position="420"/>
    </location>
</feature>
<sequence length="470" mass="47376">MTQTDIGFTRRTVGFAGLAVASFLGCIDLTIVSTALPVITRDLHTTLAVSQLVMGGFLTALAMFMITAGRLGDTLGRKPVLLTGLGVFVLASVGAAVAPAIGWLIAARFVQGLACAVLYTGTSTLVESLFPDGQRGRAIGLLYAINGVGLAIGPVLGGLLVPALGWQSVFWLNLPVGGLALLAIAYAVPSPAANSGVGLDLGGQAALAVTVAAAVAFVSLPETTGWLSVPVLVAAVLTIVGAAVAVLVERRAAAPLLRPDLFRHPKFVSALSSDFFLAAFYASALVALPPYLGAEHRLDARATGLILLLVSVTMAVLSPRVGKVVDRTGPAGPLRLGFAAFVLSAVATVIAALGGSLLVLSIALILFGAGWAGILAPATVAALSSVDRDESGFAVGASWTFHNLGGALGAAIAAGLYAASGNPGGGLLRVAVLLLIVAVFGLTANVLTARVRRDDQQSADRAPTATSPSP</sequence>
<keyword evidence="2" id="KW-0813">Transport</keyword>
<feature type="transmembrane region" description="Helical" evidence="6">
    <location>
        <begin position="12"/>
        <end position="36"/>
    </location>
</feature>
<evidence type="ECO:0000256" key="3">
    <source>
        <dbReference type="ARBA" id="ARBA00022692"/>
    </source>
</evidence>
<feature type="transmembrane region" description="Helical" evidence="6">
    <location>
        <begin position="142"/>
        <end position="164"/>
    </location>
</feature>
<feature type="domain" description="Major facilitator superfamily (MFS) profile" evidence="7">
    <location>
        <begin position="14"/>
        <end position="456"/>
    </location>
</feature>
<feature type="transmembrane region" description="Helical" evidence="6">
    <location>
        <begin position="334"/>
        <end position="353"/>
    </location>
</feature>
<evidence type="ECO:0000256" key="4">
    <source>
        <dbReference type="ARBA" id="ARBA00022989"/>
    </source>
</evidence>
<accession>A0A291RJ24</accession>
<evidence type="ECO:0000256" key="1">
    <source>
        <dbReference type="ARBA" id="ARBA00004651"/>
    </source>
</evidence>
<dbReference type="Pfam" id="PF07690">
    <property type="entry name" value="MFS_1"/>
    <property type="match status" value="1"/>
</dbReference>
<keyword evidence="4 6" id="KW-1133">Transmembrane helix</keyword>
<dbReference type="CDD" id="cd17321">
    <property type="entry name" value="MFS_MMR_MDR_like"/>
    <property type="match status" value="1"/>
</dbReference>
<feature type="transmembrane region" description="Helical" evidence="6">
    <location>
        <begin position="359"/>
        <end position="383"/>
    </location>
</feature>
<organism evidence="8 9">
    <name type="scientific">Nocardia terpenica</name>
    <dbReference type="NCBI Taxonomy" id="455432"/>
    <lineage>
        <taxon>Bacteria</taxon>
        <taxon>Bacillati</taxon>
        <taxon>Actinomycetota</taxon>
        <taxon>Actinomycetes</taxon>
        <taxon>Mycobacteriales</taxon>
        <taxon>Nocardiaceae</taxon>
        <taxon>Nocardia</taxon>
    </lineage>
</organism>
<feature type="transmembrane region" description="Helical" evidence="6">
    <location>
        <begin position="226"/>
        <end position="248"/>
    </location>
</feature>
<keyword evidence="5 6" id="KW-0472">Membrane</keyword>
<feature type="transmembrane region" description="Helical" evidence="6">
    <location>
        <begin position="300"/>
        <end position="322"/>
    </location>
</feature>
<evidence type="ECO:0000313" key="9">
    <source>
        <dbReference type="Proteomes" id="UP000221961"/>
    </source>
</evidence>
<dbReference type="InterPro" id="IPR011701">
    <property type="entry name" value="MFS"/>
</dbReference>
<gene>
    <name evidence="8" type="ORF">CRH09_14880</name>
</gene>
<dbReference type="SUPFAM" id="SSF103473">
    <property type="entry name" value="MFS general substrate transporter"/>
    <property type="match status" value="1"/>
</dbReference>
<dbReference type="PANTHER" id="PTHR42718:SF9">
    <property type="entry name" value="MAJOR FACILITATOR SUPERFAMILY MULTIDRUG TRANSPORTER MFSC"/>
    <property type="match status" value="1"/>
</dbReference>